<dbReference type="KEGG" id="acru:HHL28_14425"/>
<dbReference type="InterPro" id="IPR022284">
    <property type="entry name" value="GPAT/DHAPAT"/>
</dbReference>
<dbReference type="InterPro" id="IPR045520">
    <property type="entry name" value="GPAT/DHAPAT_C"/>
</dbReference>
<dbReference type="UniPathway" id="UPA00557">
    <property type="reaction ID" value="UER00612"/>
</dbReference>
<evidence type="ECO:0000256" key="1">
    <source>
        <dbReference type="ARBA" id="ARBA00004184"/>
    </source>
</evidence>
<dbReference type="EMBL" id="CP051775">
    <property type="protein sequence ID" value="QJE74122.1"/>
    <property type="molecule type" value="Genomic_DNA"/>
</dbReference>
<evidence type="ECO:0000259" key="6">
    <source>
        <dbReference type="SMART" id="SM00563"/>
    </source>
</evidence>
<dbReference type="InterPro" id="IPR002123">
    <property type="entry name" value="Plipid/glycerol_acylTrfase"/>
</dbReference>
<dbReference type="PANTHER" id="PTHR12563:SF17">
    <property type="entry name" value="DIHYDROXYACETONE PHOSPHATE ACYLTRANSFERASE"/>
    <property type="match status" value="1"/>
</dbReference>
<reference evidence="7" key="1">
    <citation type="submission" date="2020-04" db="EMBL/GenBank/DDBJ databases">
        <title>A desert anoxygenic phototrophic bacterium fixes CO2 using RubisCO under aerobic conditions.</title>
        <authorList>
            <person name="Tang K."/>
        </authorList>
    </citation>
    <scope>NUCLEOTIDE SEQUENCE [LARGE SCALE GENOMIC DNA]</scope>
    <source>
        <strain evidence="7">MIMtkB3</strain>
    </source>
</reference>
<dbReference type="EC" id="2.3.1.15" evidence="3"/>
<keyword evidence="7" id="KW-0808">Transferase</keyword>
<evidence type="ECO:0000256" key="5">
    <source>
        <dbReference type="ARBA" id="ARBA00048427"/>
    </source>
</evidence>
<feature type="domain" description="Phospholipid/glycerol acyltransferase" evidence="6">
    <location>
        <begin position="151"/>
        <end position="275"/>
    </location>
</feature>
<evidence type="ECO:0000313" key="8">
    <source>
        <dbReference type="Proteomes" id="UP000501891"/>
    </source>
</evidence>
<dbReference type="AlphaFoldDB" id="A0A858RAC2"/>
<keyword evidence="8" id="KW-1185">Reference proteome</keyword>
<proteinExistence type="predicted"/>
<evidence type="ECO:0000313" key="7">
    <source>
        <dbReference type="EMBL" id="QJE74122.1"/>
    </source>
</evidence>
<comment type="catalytic activity">
    <reaction evidence="5">
        <text>sn-glycerol 3-phosphate + an acyl-CoA = a 1-acyl-sn-glycero-3-phosphate + CoA</text>
        <dbReference type="Rhea" id="RHEA:15325"/>
        <dbReference type="ChEBI" id="CHEBI:57287"/>
        <dbReference type="ChEBI" id="CHEBI:57597"/>
        <dbReference type="ChEBI" id="CHEBI:57970"/>
        <dbReference type="ChEBI" id="CHEBI:58342"/>
        <dbReference type="EC" id="2.3.1.15"/>
    </reaction>
</comment>
<sequence>MTATVAVPAWLLVLLLALSGWLLLDRLLVPSARWFLRSRANRVLEQVNERLNIRVQPFKLTRRQALVDLLAFDTKVVEAARQHAEATGMPREAAMAQAERYAREIVPAFNAYVYFRLGYWLARRLARTLYRVRLGHVDPGALGSVPENATIVFVMNHRSNMDYVLVAFLAAERVALSYAVGEWARVWPLQALVRSMGAYFIRRNSQSPLYRRVLERYVRLATDNGVAQAVFPEGGLTRDGSLRPPKMGLLDYMLRGFDPGGERDIVFIPVALNYDRVLEDRTLLAELDRQAPRPGRWAALSRTAGFLKRQAALALGGRWQRFGYACVNVGAPVSARRWALGEGVDFRKLDNDARFAAVERLARHLMGRIGAVVPVLPVPLLATVLLRAEGPLSALDLKARAAGLITELEAAGARLYLPRRTRDHALDLALRQLLTRHLAVSDDGTAEGMVSANPAERHVLAYYANSIAHLLEAGNRAAAAE</sequence>
<gene>
    <name evidence="7" type="ORF">HHL28_14425</name>
</gene>
<organism evidence="7 8">
    <name type="scientific">Aerophototrophica crusticola</name>
    <dbReference type="NCBI Taxonomy" id="1709002"/>
    <lineage>
        <taxon>Bacteria</taxon>
        <taxon>Pseudomonadati</taxon>
        <taxon>Pseudomonadota</taxon>
        <taxon>Alphaproteobacteria</taxon>
        <taxon>Rhodospirillales</taxon>
        <taxon>Rhodospirillaceae</taxon>
        <taxon>Aerophototrophica</taxon>
    </lineage>
</organism>
<evidence type="ECO:0000256" key="2">
    <source>
        <dbReference type="ARBA" id="ARBA00004765"/>
    </source>
</evidence>
<comment type="pathway">
    <text evidence="2">Phospholipid metabolism; CDP-diacylglycerol biosynthesis; CDP-diacylglycerol from sn-glycerol 3-phosphate: step 1/3.</text>
</comment>
<dbReference type="GO" id="GO:0004366">
    <property type="term" value="F:glycerol-3-phosphate O-acyltransferase activity"/>
    <property type="evidence" value="ECO:0007669"/>
    <property type="project" value="UniProtKB-EC"/>
</dbReference>
<evidence type="ECO:0000256" key="4">
    <source>
        <dbReference type="ARBA" id="ARBA00013432"/>
    </source>
</evidence>
<dbReference type="PANTHER" id="PTHR12563">
    <property type="entry name" value="GLYCEROL-3-PHOSPHATE ACYLTRANSFERASE"/>
    <property type="match status" value="1"/>
</dbReference>
<dbReference type="SUPFAM" id="SSF69593">
    <property type="entry name" value="Glycerol-3-phosphate (1)-acyltransferase"/>
    <property type="match status" value="1"/>
</dbReference>
<dbReference type="Proteomes" id="UP000501891">
    <property type="component" value="Chromosome"/>
</dbReference>
<protein>
    <recommendedName>
        <fullName evidence="4">Glycerol-3-phosphate acyltransferase</fullName>
        <ecNumber evidence="3">2.3.1.15</ecNumber>
    </recommendedName>
</protein>
<keyword evidence="7" id="KW-0012">Acyltransferase</keyword>
<name>A0A858RAC2_9PROT</name>
<dbReference type="Pfam" id="PF01553">
    <property type="entry name" value="Acyltransferase"/>
    <property type="match status" value="1"/>
</dbReference>
<comment type="subcellular location">
    <subcellularLocation>
        <location evidence="1">Endomembrane system</location>
        <topology evidence="1">Peripheral membrane protein</topology>
    </subcellularLocation>
</comment>
<dbReference type="GO" id="GO:0012505">
    <property type="term" value="C:endomembrane system"/>
    <property type="evidence" value="ECO:0007669"/>
    <property type="project" value="UniProtKB-SubCell"/>
</dbReference>
<dbReference type="Pfam" id="PF19277">
    <property type="entry name" value="GPAT_C"/>
    <property type="match status" value="1"/>
</dbReference>
<dbReference type="SMART" id="SM00563">
    <property type="entry name" value="PlsC"/>
    <property type="match status" value="1"/>
</dbReference>
<accession>A0A858RAC2</accession>
<dbReference type="GO" id="GO:0016024">
    <property type="term" value="P:CDP-diacylglycerol biosynthetic process"/>
    <property type="evidence" value="ECO:0007669"/>
    <property type="project" value="UniProtKB-UniPathway"/>
</dbReference>
<evidence type="ECO:0000256" key="3">
    <source>
        <dbReference type="ARBA" id="ARBA00013113"/>
    </source>
</evidence>